<keyword evidence="2" id="KW-1185">Reference proteome</keyword>
<name>A0AA88T516_TACVA</name>
<evidence type="ECO:0000313" key="2">
    <source>
        <dbReference type="Proteomes" id="UP001187315"/>
    </source>
</evidence>
<accession>A0AA88T516</accession>
<dbReference type="Proteomes" id="UP001187315">
    <property type="component" value="Unassembled WGS sequence"/>
</dbReference>
<comment type="caution">
    <text evidence="1">The sequence shown here is derived from an EMBL/GenBank/DDBJ whole genome shotgun (WGS) entry which is preliminary data.</text>
</comment>
<evidence type="ECO:0000313" key="1">
    <source>
        <dbReference type="EMBL" id="KAK2864327.1"/>
    </source>
</evidence>
<proteinExistence type="predicted"/>
<protein>
    <submittedName>
        <fullName evidence="1">Uncharacterized protein</fullName>
    </submittedName>
</protein>
<reference evidence="1" key="1">
    <citation type="submission" date="2023-08" db="EMBL/GenBank/DDBJ databases">
        <title>Pelteobagrus vachellii genome.</title>
        <authorList>
            <person name="Liu H."/>
        </authorList>
    </citation>
    <scope>NUCLEOTIDE SEQUENCE</scope>
    <source>
        <strain evidence="1">PRFRI_2022a</strain>
        <tissue evidence="1">Muscle</tissue>
    </source>
</reference>
<dbReference type="EMBL" id="JAVHJS010000003">
    <property type="protein sequence ID" value="KAK2864327.1"/>
    <property type="molecule type" value="Genomic_DNA"/>
</dbReference>
<organism evidence="1 2">
    <name type="scientific">Tachysurus vachellii</name>
    <name type="common">Darkbarbel catfish</name>
    <name type="synonym">Pelteobagrus vachellii</name>
    <dbReference type="NCBI Taxonomy" id="175792"/>
    <lineage>
        <taxon>Eukaryota</taxon>
        <taxon>Metazoa</taxon>
        <taxon>Chordata</taxon>
        <taxon>Craniata</taxon>
        <taxon>Vertebrata</taxon>
        <taxon>Euteleostomi</taxon>
        <taxon>Actinopterygii</taxon>
        <taxon>Neopterygii</taxon>
        <taxon>Teleostei</taxon>
        <taxon>Ostariophysi</taxon>
        <taxon>Siluriformes</taxon>
        <taxon>Bagridae</taxon>
        <taxon>Tachysurus</taxon>
    </lineage>
</organism>
<gene>
    <name evidence="1" type="ORF">Q7C36_003481</name>
</gene>
<dbReference type="AlphaFoldDB" id="A0AA88T516"/>
<sequence length="127" mass="14342">MTLFILGKTGQYHFSYTQSLGSIPEDRTPTHCRTQSHKYNVEMLHTGTSLWTERRNLSSPMKHRANMQNTHKVNQTSNHEERGEGNMITTKSSCPPRCVSLQTNKAHNLLNQCISVFSVSAPPAKQS</sequence>